<feature type="domain" description="Major facilitator superfamily (MFS) profile" evidence="8">
    <location>
        <begin position="1"/>
        <end position="389"/>
    </location>
</feature>
<dbReference type="GO" id="GO:0005886">
    <property type="term" value="C:plasma membrane"/>
    <property type="evidence" value="ECO:0007669"/>
    <property type="project" value="UniProtKB-SubCell"/>
</dbReference>
<dbReference type="InterPro" id="IPR036259">
    <property type="entry name" value="MFS_trans_sf"/>
</dbReference>
<dbReference type="KEGG" id="twh:TWT_197"/>
<feature type="transmembrane region" description="Helical" evidence="7">
    <location>
        <begin position="32"/>
        <end position="50"/>
    </location>
</feature>
<feature type="transmembrane region" description="Helical" evidence="7">
    <location>
        <begin position="87"/>
        <end position="105"/>
    </location>
</feature>
<comment type="subcellular location">
    <subcellularLocation>
        <location evidence="1">Cell membrane</location>
        <topology evidence="1">Multi-pass membrane protein</topology>
    </subcellularLocation>
</comment>
<organism evidence="9 10">
    <name type="scientific">Tropheryma whipplei (strain Twist)</name>
    <name type="common">Whipple's bacillus</name>
    <dbReference type="NCBI Taxonomy" id="203267"/>
    <lineage>
        <taxon>Bacteria</taxon>
        <taxon>Bacillati</taxon>
        <taxon>Actinomycetota</taxon>
        <taxon>Actinomycetes</taxon>
        <taxon>Micrococcales</taxon>
        <taxon>Tropherymataceae</taxon>
        <taxon>Tropheryma</taxon>
    </lineage>
</organism>
<evidence type="ECO:0000256" key="7">
    <source>
        <dbReference type="SAM" id="Phobius"/>
    </source>
</evidence>
<dbReference type="SUPFAM" id="SSF103473">
    <property type="entry name" value="MFS general substrate transporter"/>
    <property type="match status" value="1"/>
</dbReference>
<dbReference type="eggNOG" id="COG2271">
    <property type="taxonomic scope" value="Bacteria"/>
</dbReference>
<keyword evidence="6 7" id="KW-0472">Membrane</keyword>
<dbReference type="GO" id="GO:0022857">
    <property type="term" value="F:transmembrane transporter activity"/>
    <property type="evidence" value="ECO:0007669"/>
    <property type="project" value="InterPro"/>
</dbReference>
<keyword evidence="4 7" id="KW-0812">Transmembrane</keyword>
<dbReference type="HOGENOM" id="CLU_001265_10_10_11"/>
<dbReference type="Gene3D" id="1.20.1250.20">
    <property type="entry name" value="MFS general substrate transporter like domains"/>
    <property type="match status" value="1"/>
</dbReference>
<evidence type="ECO:0000256" key="3">
    <source>
        <dbReference type="ARBA" id="ARBA00022475"/>
    </source>
</evidence>
<gene>
    <name evidence="9" type="primary">qacA</name>
    <name evidence="9" type="ordered locus">TWT_197</name>
</gene>
<dbReference type="PANTHER" id="PTHR23517">
    <property type="entry name" value="RESISTANCE PROTEIN MDTM, PUTATIVE-RELATED-RELATED"/>
    <property type="match status" value="1"/>
</dbReference>
<protein>
    <submittedName>
        <fullName evidence="9">Multidrug efflux protein</fullName>
    </submittedName>
</protein>
<feature type="transmembrane region" description="Helical" evidence="7">
    <location>
        <begin position="351"/>
        <end position="379"/>
    </location>
</feature>
<dbReference type="STRING" id="203267.TWT_197"/>
<dbReference type="PROSITE" id="PS50850">
    <property type="entry name" value="MFS"/>
    <property type="match status" value="1"/>
</dbReference>
<dbReference type="InterPro" id="IPR020846">
    <property type="entry name" value="MFS_dom"/>
</dbReference>
<dbReference type="RefSeq" id="WP_011102421.1">
    <property type="nucleotide sequence ID" value="NC_004572.3"/>
</dbReference>
<sequence length="390" mass="40609">MVFIPSVLSSMVEGGLLPSVALIAAHESSSSALAGLAVSAGLIGYLASNIPGGIVVSRFGELRGMMIALSCAGISVLINIFSSSVALLTFGVFLSGFSFGAYGVARHSFMTLYTPLKVRARAFSVLGGAFRLGGALGTFLVSGVVVLTGNVRSVFVVHLAIVILLVIFLFLVRNVQKTDKSPKMLAEQPNSIKAMWEAVQSKKGQLITIGSAAGILAAARVSRSVILPLVGLHVGLKPEQITFIIGIGSTLEAFLFYSSGYVMDKWGRVWSAAPALFMVGGAYLLVFFAESYVAFLAISLLMGIGNALGSGIILTLGADLAGTSDQTAFISVWRLVTDIGQSVGPLGMSTLLGITSLTGAAGVMGLTCFAAAGIMIRYLHIYLPNKRAKT</sequence>
<dbReference type="Proteomes" id="UP000002200">
    <property type="component" value="Chromosome"/>
</dbReference>
<keyword evidence="2" id="KW-0813">Transport</keyword>
<feature type="transmembrane region" description="Helical" evidence="7">
    <location>
        <begin position="269"/>
        <end position="288"/>
    </location>
</feature>
<evidence type="ECO:0000256" key="2">
    <source>
        <dbReference type="ARBA" id="ARBA00022448"/>
    </source>
</evidence>
<dbReference type="PANTHER" id="PTHR23517:SF3">
    <property type="entry name" value="INTEGRAL MEMBRANE TRANSPORT PROTEIN"/>
    <property type="match status" value="1"/>
</dbReference>
<accession>Q83N16</accession>
<evidence type="ECO:0000256" key="4">
    <source>
        <dbReference type="ARBA" id="ARBA00022692"/>
    </source>
</evidence>
<keyword evidence="3" id="KW-1003">Cell membrane</keyword>
<reference evidence="9 10" key="1">
    <citation type="journal article" date="2003" name="Genome Res.">
        <title>Tropheryma whipplei twist: a human pathogenic Actinobacteria with a reduced genome.</title>
        <authorList>
            <person name="Raoult D."/>
            <person name="Ogata H."/>
            <person name="Audic S."/>
            <person name="Robert C."/>
            <person name="Suhre K."/>
            <person name="Drancourt M."/>
            <person name="Claverie J.-M."/>
        </authorList>
    </citation>
    <scope>NUCLEOTIDE SEQUENCE [LARGE SCALE GENOMIC DNA]</scope>
    <source>
        <strain evidence="9 10">Twist</strain>
    </source>
</reference>
<dbReference type="AlphaFoldDB" id="Q83N16"/>
<dbReference type="TCDB" id="2.A.1.46.2">
    <property type="family name" value="the major facilitator superfamily (mfs)"/>
</dbReference>
<evidence type="ECO:0000256" key="1">
    <source>
        <dbReference type="ARBA" id="ARBA00004651"/>
    </source>
</evidence>
<dbReference type="EMBL" id="AE014184">
    <property type="protein sequence ID" value="AAO44294.1"/>
    <property type="molecule type" value="Genomic_DNA"/>
</dbReference>
<dbReference type="InterPro" id="IPR050171">
    <property type="entry name" value="MFS_Transporters"/>
</dbReference>
<dbReference type="InterPro" id="IPR011701">
    <property type="entry name" value="MFS"/>
</dbReference>
<evidence type="ECO:0000259" key="8">
    <source>
        <dbReference type="PROSITE" id="PS50850"/>
    </source>
</evidence>
<keyword evidence="10" id="KW-1185">Reference proteome</keyword>
<evidence type="ECO:0000256" key="5">
    <source>
        <dbReference type="ARBA" id="ARBA00022989"/>
    </source>
</evidence>
<feature type="transmembrane region" description="Helical" evidence="7">
    <location>
        <begin position="295"/>
        <end position="316"/>
    </location>
</feature>
<feature type="transmembrane region" description="Helical" evidence="7">
    <location>
        <begin position="153"/>
        <end position="172"/>
    </location>
</feature>
<feature type="transmembrane region" description="Helical" evidence="7">
    <location>
        <begin position="7"/>
        <end position="26"/>
    </location>
</feature>
<proteinExistence type="predicted"/>
<evidence type="ECO:0000256" key="6">
    <source>
        <dbReference type="ARBA" id="ARBA00023136"/>
    </source>
</evidence>
<dbReference type="Pfam" id="PF07690">
    <property type="entry name" value="MFS_1"/>
    <property type="match status" value="1"/>
</dbReference>
<keyword evidence="5 7" id="KW-1133">Transmembrane helix</keyword>
<name>Q83N16_TROWT</name>
<feature type="transmembrane region" description="Helical" evidence="7">
    <location>
        <begin position="125"/>
        <end position="147"/>
    </location>
</feature>
<evidence type="ECO:0000313" key="10">
    <source>
        <dbReference type="Proteomes" id="UP000002200"/>
    </source>
</evidence>
<evidence type="ECO:0000313" key="9">
    <source>
        <dbReference type="EMBL" id="AAO44294.1"/>
    </source>
</evidence>